<dbReference type="SUPFAM" id="SSF54747">
    <property type="entry name" value="Ribosomal L11/L12e N-terminal domain"/>
    <property type="match status" value="1"/>
</dbReference>
<dbReference type="Gene3D" id="1.10.10.250">
    <property type="entry name" value="Ribosomal protein L11, C-terminal domain"/>
    <property type="match status" value="1"/>
</dbReference>
<dbReference type="InterPro" id="IPR006519">
    <property type="entry name" value="Ribosomal_uL11_bac-typ"/>
</dbReference>
<keyword evidence="3 7" id="KW-0699">rRNA-binding</keyword>
<dbReference type="PROSITE" id="PS00359">
    <property type="entry name" value="RIBOSOMAL_L11"/>
    <property type="match status" value="1"/>
</dbReference>
<comment type="subunit">
    <text evidence="7">Part of the ribosomal stalk of the 50S ribosomal subunit. Interacts with L10 and the large rRNA to form the base of the stalk. L10 forms an elongated spine to which L12 dimers bind in a sequential fashion forming a multimeric L10(L12)X complex.</text>
</comment>
<proteinExistence type="inferred from homology"/>
<dbReference type="InterPro" id="IPR036796">
    <property type="entry name" value="Ribosomal_uL11_N_sf"/>
</dbReference>
<dbReference type="Pfam" id="PF03946">
    <property type="entry name" value="Ribosomal_L11_N"/>
    <property type="match status" value="1"/>
</dbReference>
<evidence type="ECO:0000259" key="10">
    <source>
        <dbReference type="Pfam" id="PF00298"/>
    </source>
</evidence>
<evidence type="ECO:0000256" key="7">
    <source>
        <dbReference type="HAMAP-Rule" id="MF_00736"/>
    </source>
</evidence>
<evidence type="ECO:0000256" key="9">
    <source>
        <dbReference type="RuleBase" id="RU003979"/>
    </source>
</evidence>
<dbReference type="EMBL" id="FXWV01000026">
    <property type="protein sequence ID" value="SMR78499.1"/>
    <property type="molecule type" value="Genomic_DNA"/>
</dbReference>
<keyword evidence="6 7" id="KW-0687">Ribonucleoprotein</keyword>
<comment type="function">
    <text evidence="7 9">Forms part of the ribosomal stalk which helps the ribosome interact with GTP-bound translation factors.</text>
</comment>
<dbReference type="CDD" id="cd00349">
    <property type="entry name" value="Ribosomal_L11"/>
    <property type="match status" value="1"/>
</dbReference>
<keyword evidence="5 7" id="KW-0689">Ribosomal protein</keyword>
<dbReference type="InterPro" id="IPR020783">
    <property type="entry name" value="Ribosomal_uL11_C"/>
</dbReference>
<sequence length="144" mass="15143">MAKKINAYIKLQVKAGQANPSPPVGPALGQHGVNIMEFCKAFNAQTQSMEPGLPIPVVITVYSDRSFTFITKTPPASILLKKAAGLKSGSARPNTEKVGSVTRAQLEEIATTKMPDLTASDMDAAVRTIAGSARSMGLVVEGDE</sequence>
<dbReference type="HAMAP" id="MF_00736">
    <property type="entry name" value="Ribosomal_uL11"/>
    <property type="match status" value="1"/>
</dbReference>
<dbReference type="GO" id="GO:0005840">
    <property type="term" value="C:ribosome"/>
    <property type="evidence" value="ECO:0007669"/>
    <property type="project" value="UniProtKB-KW"/>
</dbReference>
<organism evidence="12 13">
    <name type="scientific">Marinobacterium sediminicola</name>
    <dbReference type="NCBI Taxonomy" id="518898"/>
    <lineage>
        <taxon>Bacteria</taxon>
        <taxon>Pseudomonadati</taxon>
        <taxon>Pseudomonadota</taxon>
        <taxon>Gammaproteobacteria</taxon>
        <taxon>Oceanospirillales</taxon>
        <taxon>Oceanospirillaceae</taxon>
        <taxon>Marinobacterium</taxon>
    </lineage>
</organism>
<evidence type="ECO:0000259" key="11">
    <source>
        <dbReference type="Pfam" id="PF03946"/>
    </source>
</evidence>
<feature type="domain" description="Large ribosomal subunit protein uL11 N-terminal" evidence="11">
    <location>
        <begin position="9"/>
        <end position="67"/>
    </location>
</feature>
<evidence type="ECO:0000256" key="3">
    <source>
        <dbReference type="ARBA" id="ARBA00022730"/>
    </source>
</evidence>
<dbReference type="Pfam" id="PF00298">
    <property type="entry name" value="Ribosomal_L11"/>
    <property type="match status" value="1"/>
</dbReference>
<evidence type="ECO:0000256" key="8">
    <source>
        <dbReference type="RuleBase" id="RU003978"/>
    </source>
</evidence>
<evidence type="ECO:0000256" key="5">
    <source>
        <dbReference type="ARBA" id="ARBA00022980"/>
    </source>
</evidence>
<dbReference type="InterPro" id="IPR036769">
    <property type="entry name" value="Ribosomal_uL11_C_sf"/>
</dbReference>
<dbReference type="Gene3D" id="3.30.1550.10">
    <property type="entry name" value="Ribosomal protein L11/L12, N-terminal domain"/>
    <property type="match status" value="1"/>
</dbReference>
<keyword evidence="13" id="KW-1185">Reference proteome</keyword>
<reference evidence="12 13" key="1">
    <citation type="submission" date="2017-05" db="EMBL/GenBank/DDBJ databases">
        <authorList>
            <person name="Varghese N."/>
            <person name="Submissions S."/>
        </authorList>
    </citation>
    <scope>NUCLEOTIDE SEQUENCE [LARGE SCALE GENOMIC DNA]</scope>
    <source>
        <strain evidence="12 13">CGMCC 1.7287</strain>
    </source>
</reference>
<gene>
    <name evidence="7" type="primary">rplK</name>
    <name evidence="12" type="ORF">SAMN04487964_1269</name>
</gene>
<dbReference type="PANTHER" id="PTHR11661:SF1">
    <property type="entry name" value="LARGE RIBOSOMAL SUBUNIT PROTEIN UL11M"/>
    <property type="match status" value="1"/>
</dbReference>
<accession>A0ABY1S4E6</accession>
<comment type="similarity">
    <text evidence="1 7 8">Belongs to the universal ribosomal protein uL11 family.</text>
</comment>
<name>A0ABY1S4E6_9GAMM</name>
<evidence type="ECO:0000313" key="12">
    <source>
        <dbReference type="EMBL" id="SMR78499.1"/>
    </source>
</evidence>
<dbReference type="SUPFAM" id="SSF46906">
    <property type="entry name" value="Ribosomal protein L11, C-terminal domain"/>
    <property type="match status" value="1"/>
</dbReference>
<evidence type="ECO:0000256" key="6">
    <source>
        <dbReference type="ARBA" id="ARBA00023274"/>
    </source>
</evidence>
<dbReference type="InterPro" id="IPR020785">
    <property type="entry name" value="Ribosomal_uL11_CS"/>
</dbReference>
<keyword evidence="4 7" id="KW-0694">RNA-binding</keyword>
<dbReference type="NCBIfam" id="TIGR01632">
    <property type="entry name" value="L11_bact"/>
    <property type="match status" value="1"/>
</dbReference>
<comment type="caution">
    <text evidence="12">The sequence shown here is derived from an EMBL/GenBank/DDBJ whole genome shotgun (WGS) entry which is preliminary data.</text>
</comment>
<evidence type="ECO:0000313" key="13">
    <source>
        <dbReference type="Proteomes" id="UP001159257"/>
    </source>
</evidence>
<dbReference type="Proteomes" id="UP001159257">
    <property type="component" value="Unassembled WGS sequence"/>
</dbReference>
<dbReference type="RefSeq" id="WP_239040632.1">
    <property type="nucleotide sequence ID" value="NZ_BAAAEY010000005.1"/>
</dbReference>
<keyword evidence="2 7" id="KW-0488">Methylation</keyword>
<dbReference type="InterPro" id="IPR000911">
    <property type="entry name" value="Ribosomal_uL11"/>
</dbReference>
<dbReference type="InterPro" id="IPR020784">
    <property type="entry name" value="Ribosomal_uL11_N"/>
</dbReference>
<dbReference type="SMART" id="SM00649">
    <property type="entry name" value="RL11"/>
    <property type="match status" value="1"/>
</dbReference>
<feature type="domain" description="Large ribosomal subunit protein uL11 C-terminal" evidence="10">
    <location>
        <begin position="72"/>
        <end position="140"/>
    </location>
</feature>
<evidence type="ECO:0000256" key="4">
    <source>
        <dbReference type="ARBA" id="ARBA00022884"/>
    </source>
</evidence>
<protein>
    <recommendedName>
        <fullName evidence="7">Large ribosomal subunit protein uL11</fullName>
    </recommendedName>
</protein>
<dbReference type="PANTHER" id="PTHR11661">
    <property type="entry name" value="60S RIBOSOMAL PROTEIN L12"/>
    <property type="match status" value="1"/>
</dbReference>
<evidence type="ECO:0000256" key="2">
    <source>
        <dbReference type="ARBA" id="ARBA00022481"/>
    </source>
</evidence>
<comment type="PTM">
    <text evidence="7 9">One or more lysine residues are methylated.</text>
</comment>
<evidence type="ECO:0000256" key="1">
    <source>
        <dbReference type="ARBA" id="ARBA00010537"/>
    </source>
</evidence>